<gene>
    <name evidence="1" type="ORF">NA66_10012</name>
</gene>
<proteinExistence type="predicted"/>
<dbReference type="EMBL" id="QJJY01000001">
    <property type="protein sequence ID" value="PXX40392.1"/>
    <property type="molecule type" value="Genomic_DNA"/>
</dbReference>
<evidence type="ECO:0000313" key="1">
    <source>
        <dbReference type="EMBL" id="PXX40392.1"/>
    </source>
</evidence>
<accession>A0A318JJI3</accession>
<organism evidence="1 2">
    <name type="scientific">Burkholderia pyrrocinia</name>
    <name type="common">Pseudomonas pyrrocinia</name>
    <dbReference type="NCBI Taxonomy" id="60550"/>
    <lineage>
        <taxon>Bacteria</taxon>
        <taxon>Pseudomonadati</taxon>
        <taxon>Pseudomonadota</taxon>
        <taxon>Betaproteobacteria</taxon>
        <taxon>Burkholderiales</taxon>
        <taxon>Burkholderiaceae</taxon>
        <taxon>Burkholderia</taxon>
        <taxon>Burkholderia cepacia complex</taxon>
    </lineage>
</organism>
<protein>
    <submittedName>
        <fullName evidence="1">Uncharacterized protein</fullName>
    </submittedName>
</protein>
<comment type="caution">
    <text evidence="1">The sequence shown here is derived from an EMBL/GenBank/DDBJ whole genome shotgun (WGS) entry which is preliminary data.</text>
</comment>
<reference evidence="1 2" key="1">
    <citation type="submission" date="2018-05" db="EMBL/GenBank/DDBJ databases">
        <title>Comparative genomics of bacterial root endophytes of switchgrass collected from native prairies over two seasons.</title>
        <authorList>
            <person name="Tang Y."/>
        </authorList>
    </citation>
    <scope>NUCLEOTIDE SEQUENCE [LARGE SCALE GENOMIC DNA]</scope>
    <source>
        <strain evidence="1 2">NFIX32</strain>
    </source>
</reference>
<sequence>MWRFCLGHEGGLPVRQLVSELVVSRFYELGAEPPVHRYLR</sequence>
<dbReference type="Proteomes" id="UP000247755">
    <property type="component" value="Unassembled WGS sequence"/>
</dbReference>
<evidence type="ECO:0000313" key="2">
    <source>
        <dbReference type="Proteomes" id="UP000247755"/>
    </source>
</evidence>
<name>A0A318JJI3_BURPY</name>
<dbReference type="AlphaFoldDB" id="A0A318JJI3"/>